<dbReference type="PANTHER" id="PTHR43712:SF2">
    <property type="entry name" value="O-METHYLTRANSFERASE CICE"/>
    <property type="match status" value="1"/>
</dbReference>
<keyword evidence="8" id="KW-1185">Reference proteome</keyword>
<dbReference type="SUPFAM" id="SSF46785">
    <property type="entry name" value="Winged helix' DNA-binding domain"/>
    <property type="match status" value="1"/>
</dbReference>
<dbReference type="PIRSF" id="PIRSF005739">
    <property type="entry name" value="O-mtase"/>
    <property type="match status" value="1"/>
</dbReference>
<sequence length="366" mass="38017">MTDRPTPGPAELAAMSDLIMPMAIRVAATLRLADLLADGPLTATALASKAGADPEALGRLMRYLVARGLFESTSDEEERKEGASGQPGVGQGEGAGVEPGAGVGRGGRAGVEAGGRGRFALGEGGRWLLDGAPGSARKWLDLEGFGGHMDRAFFELLGTVRAGGPVAAGNKVSLSPEAAGSYDELMAERARAEGPALAEVLDWSRFKHVVDVGGGTGAQLIALLTTFPDLRGTLVELPASIVTAQQQFVEAGVSCGVLGGNLFELELPRADAFVLRYLLHSFEDDQAVEALAKCRKALEPNGSVLVLEASDATPAVFASMDLLMLVLGHGRERTLAQYDDVAAAAGLSRKAIHHPTAGPRVLEYVV</sequence>
<evidence type="ECO:0000256" key="3">
    <source>
        <dbReference type="ARBA" id="ARBA00022691"/>
    </source>
</evidence>
<dbReference type="CDD" id="cd02440">
    <property type="entry name" value="AdoMet_MTases"/>
    <property type="match status" value="1"/>
</dbReference>
<evidence type="ECO:0000313" key="7">
    <source>
        <dbReference type="EMBL" id="GAA0952999.1"/>
    </source>
</evidence>
<dbReference type="EMBL" id="BAAAHK010000013">
    <property type="protein sequence ID" value="GAA0952999.1"/>
    <property type="molecule type" value="Genomic_DNA"/>
</dbReference>
<dbReference type="Gene3D" id="3.40.50.150">
    <property type="entry name" value="Vaccinia Virus protein VP39"/>
    <property type="match status" value="1"/>
</dbReference>
<dbReference type="Gene3D" id="1.10.287.1350">
    <property type="match status" value="1"/>
</dbReference>
<dbReference type="InterPro" id="IPR012967">
    <property type="entry name" value="COMT_dimerisation"/>
</dbReference>
<comment type="caution">
    <text evidence="7">The sequence shown here is derived from an EMBL/GenBank/DDBJ whole genome shotgun (WGS) entry which is preliminary data.</text>
</comment>
<dbReference type="InterPro" id="IPR036390">
    <property type="entry name" value="WH_DNA-bd_sf"/>
</dbReference>
<feature type="compositionally biased region" description="Gly residues" evidence="4">
    <location>
        <begin position="85"/>
        <end position="109"/>
    </location>
</feature>
<dbReference type="PROSITE" id="PS51683">
    <property type="entry name" value="SAM_OMT_II"/>
    <property type="match status" value="1"/>
</dbReference>
<evidence type="ECO:0000256" key="2">
    <source>
        <dbReference type="ARBA" id="ARBA00022679"/>
    </source>
</evidence>
<feature type="domain" description="O-methyltransferase C-terminal" evidence="5">
    <location>
        <begin position="175"/>
        <end position="347"/>
    </location>
</feature>
<dbReference type="PANTHER" id="PTHR43712">
    <property type="entry name" value="PUTATIVE (AFU_ORTHOLOGUE AFUA_4G14580)-RELATED"/>
    <property type="match status" value="1"/>
</dbReference>
<feature type="domain" description="O-methyltransferase dimerisation" evidence="6">
    <location>
        <begin position="16"/>
        <end position="78"/>
    </location>
</feature>
<dbReference type="Proteomes" id="UP001500542">
    <property type="component" value="Unassembled WGS sequence"/>
</dbReference>
<keyword evidence="1 7" id="KW-0489">Methyltransferase</keyword>
<dbReference type="InterPro" id="IPR029063">
    <property type="entry name" value="SAM-dependent_MTases_sf"/>
</dbReference>
<evidence type="ECO:0000259" key="5">
    <source>
        <dbReference type="Pfam" id="PF00891"/>
    </source>
</evidence>
<organism evidence="7 8">
    <name type="scientific">Kribbella koreensis</name>
    <dbReference type="NCBI Taxonomy" id="57909"/>
    <lineage>
        <taxon>Bacteria</taxon>
        <taxon>Bacillati</taxon>
        <taxon>Actinomycetota</taxon>
        <taxon>Actinomycetes</taxon>
        <taxon>Propionibacteriales</taxon>
        <taxon>Kribbellaceae</taxon>
        <taxon>Kribbella</taxon>
    </lineage>
</organism>
<dbReference type="Pfam" id="PF08100">
    <property type="entry name" value="Dimerisation"/>
    <property type="match status" value="1"/>
</dbReference>
<evidence type="ECO:0000313" key="8">
    <source>
        <dbReference type="Proteomes" id="UP001500542"/>
    </source>
</evidence>
<dbReference type="GO" id="GO:0008168">
    <property type="term" value="F:methyltransferase activity"/>
    <property type="evidence" value="ECO:0007669"/>
    <property type="project" value="UniProtKB-KW"/>
</dbReference>
<feature type="region of interest" description="Disordered" evidence="4">
    <location>
        <begin position="72"/>
        <end position="109"/>
    </location>
</feature>
<reference evidence="8" key="1">
    <citation type="journal article" date="2019" name="Int. J. Syst. Evol. Microbiol.">
        <title>The Global Catalogue of Microorganisms (GCM) 10K type strain sequencing project: providing services to taxonomists for standard genome sequencing and annotation.</title>
        <authorList>
            <consortium name="The Broad Institute Genomics Platform"/>
            <consortium name="The Broad Institute Genome Sequencing Center for Infectious Disease"/>
            <person name="Wu L."/>
            <person name="Ma J."/>
        </authorList>
    </citation>
    <scope>NUCLEOTIDE SEQUENCE [LARGE SCALE GENOMIC DNA]</scope>
    <source>
        <strain evidence="8">JCM 10977</strain>
    </source>
</reference>
<dbReference type="RefSeq" id="WP_343976603.1">
    <property type="nucleotide sequence ID" value="NZ_BAAAHK010000013.1"/>
</dbReference>
<evidence type="ECO:0000256" key="1">
    <source>
        <dbReference type="ARBA" id="ARBA00022603"/>
    </source>
</evidence>
<dbReference type="InterPro" id="IPR001077">
    <property type="entry name" value="COMT_C"/>
</dbReference>
<dbReference type="InterPro" id="IPR036388">
    <property type="entry name" value="WH-like_DNA-bd_sf"/>
</dbReference>
<dbReference type="Gene3D" id="1.10.10.10">
    <property type="entry name" value="Winged helix-like DNA-binding domain superfamily/Winged helix DNA-binding domain"/>
    <property type="match status" value="1"/>
</dbReference>
<gene>
    <name evidence="7" type="ORF">GCM10009554_56730</name>
</gene>
<dbReference type="Pfam" id="PF00891">
    <property type="entry name" value="Methyltransf_2"/>
    <property type="match status" value="1"/>
</dbReference>
<accession>A0ABP4BQQ3</accession>
<dbReference type="GO" id="GO:0032259">
    <property type="term" value="P:methylation"/>
    <property type="evidence" value="ECO:0007669"/>
    <property type="project" value="UniProtKB-KW"/>
</dbReference>
<keyword evidence="3" id="KW-0949">S-adenosyl-L-methionine</keyword>
<protein>
    <submittedName>
        <fullName evidence="7">Methyltransferase</fullName>
    </submittedName>
</protein>
<evidence type="ECO:0000259" key="6">
    <source>
        <dbReference type="Pfam" id="PF08100"/>
    </source>
</evidence>
<name>A0ABP4BQQ3_9ACTN</name>
<dbReference type="SUPFAM" id="SSF53335">
    <property type="entry name" value="S-adenosyl-L-methionine-dependent methyltransferases"/>
    <property type="match status" value="1"/>
</dbReference>
<keyword evidence="2" id="KW-0808">Transferase</keyword>
<proteinExistence type="predicted"/>
<evidence type="ECO:0000256" key="4">
    <source>
        <dbReference type="SAM" id="MobiDB-lite"/>
    </source>
</evidence>
<dbReference type="InterPro" id="IPR016461">
    <property type="entry name" value="COMT-like"/>
</dbReference>